<name>A0AAD6CCL3_9EURO</name>
<sequence>MLLECLANPSITSIVALSRRELDITNSKLDVYIMKDEDFLHYSDSSLTEKLKGAKAYIWSLGITLSKGTGNPRDRVISIDYTAAAAAAFQNAFLSGSSASRAPGDKFRFVYISGSGVERDQERPGKAPRKRNETSDVPFSMTLH</sequence>
<dbReference type="GeneID" id="81594705"/>
<gene>
    <name evidence="2" type="ORF">N7458_001079</name>
</gene>
<feature type="compositionally biased region" description="Basic and acidic residues" evidence="1">
    <location>
        <begin position="118"/>
        <end position="134"/>
    </location>
</feature>
<accession>A0AAD6CCL3</accession>
<protein>
    <submittedName>
        <fullName evidence="2">Uncharacterized protein</fullName>
    </submittedName>
</protein>
<dbReference type="Proteomes" id="UP001213681">
    <property type="component" value="Unassembled WGS sequence"/>
</dbReference>
<dbReference type="Gene3D" id="3.40.50.720">
    <property type="entry name" value="NAD(P)-binding Rossmann-like Domain"/>
    <property type="match status" value="1"/>
</dbReference>
<comment type="caution">
    <text evidence="2">The sequence shown here is derived from an EMBL/GenBank/DDBJ whole genome shotgun (WGS) entry which is preliminary data.</text>
</comment>
<keyword evidence="3" id="KW-1185">Reference proteome</keyword>
<dbReference type="EMBL" id="JAPVEA010000002">
    <property type="protein sequence ID" value="KAJ5459527.1"/>
    <property type="molecule type" value="Genomic_DNA"/>
</dbReference>
<dbReference type="AlphaFoldDB" id="A0AAD6CCL3"/>
<evidence type="ECO:0000313" key="2">
    <source>
        <dbReference type="EMBL" id="KAJ5459527.1"/>
    </source>
</evidence>
<evidence type="ECO:0000313" key="3">
    <source>
        <dbReference type="Proteomes" id="UP001213681"/>
    </source>
</evidence>
<feature type="region of interest" description="Disordered" evidence="1">
    <location>
        <begin position="118"/>
        <end position="144"/>
    </location>
</feature>
<dbReference type="RefSeq" id="XP_056768569.1">
    <property type="nucleotide sequence ID" value="XM_056904462.1"/>
</dbReference>
<proteinExistence type="predicted"/>
<reference evidence="2" key="2">
    <citation type="journal article" date="2023" name="IMA Fungus">
        <title>Comparative genomic study of the Penicillium genus elucidates a diverse pangenome and 15 lateral gene transfer events.</title>
        <authorList>
            <person name="Petersen C."/>
            <person name="Sorensen T."/>
            <person name="Nielsen M.R."/>
            <person name="Sondergaard T.E."/>
            <person name="Sorensen J.L."/>
            <person name="Fitzpatrick D.A."/>
            <person name="Frisvad J.C."/>
            <person name="Nielsen K.L."/>
        </authorList>
    </citation>
    <scope>NUCLEOTIDE SEQUENCE</scope>
    <source>
        <strain evidence="2">IBT 16125</strain>
    </source>
</reference>
<reference evidence="2" key="1">
    <citation type="submission" date="2022-12" db="EMBL/GenBank/DDBJ databases">
        <authorList>
            <person name="Petersen C."/>
        </authorList>
    </citation>
    <scope>NUCLEOTIDE SEQUENCE</scope>
    <source>
        <strain evidence="2">IBT 16125</strain>
    </source>
</reference>
<organism evidence="2 3">
    <name type="scientific">Penicillium daleae</name>
    <dbReference type="NCBI Taxonomy" id="63821"/>
    <lineage>
        <taxon>Eukaryota</taxon>
        <taxon>Fungi</taxon>
        <taxon>Dikarya</taxon>
        <taxon>Ascomycota</taxon>
        <taxon>Pezizomycotina</taxon>
        <taxon>Eurotiomycetes</taxon>
        <taxon>Eurotiomycetidae</taxon>
        <taxon>Eurotiales</taxon>
        <taxon>Aspergillaceae</taxon>
        <taxon>Penicillium</taxon>
    </lineage>
</organism>
<evidence type="ECO:0000256" key="1">
    <source>
        <dbReference type="SAM" id="MobiDB-lite"/>
    </source>
</evidence>